<evidence type="ECO:0000313" key="2">
    <source>
        <dbReference type="EMBL" id="CAD6439779.1"/>
    </source>
</evidence>
<name>A0A8H2VLX8_9HELO</name>
<feature type="region of interest" description="Disordered" evidence="1">
    <location>
        <begin position="118"/>
        <end position="147"/>
    </location>
</feature>
<proteinExistence type="predicted"/>
<dbReference type="OrthoDB" id="3526298at2759"/>
<gene>
    <name evidence="2" type="ORF">SCLTRI_LOCUS421</name>
</gene>
<feature type="compositionally biased region" description="Acidic residues" evidence="1">
    <location>
        <begin position="123"/>
        <end position="147"/>
    </location>
</feature>
<dbReference type="AlphaFoldDB" id="A0A8H2VLX8"/>
<sequence>MQGVIGRDMMEGAWIKVLVGLFEEMRGKRDVMRGYVGKRVNVGGVRGEELKGRILMTIKEVEGEMKEILRIAVEQRFAKEVEEYWIRKWEIHKDRYPNLDIKCTTDWSVEAPFQKSLLKPGDVNEDDYEEDEDETEEEIIEDDGEDD</sequence>
<evidence type="ECO:0000256" key="1">
    <source>
        <dbReference type="SAM" id="MobiDB-lite"/>
    </source>
</evidence>
<protein>
    <submittedName>
        <fullName evidence="2">0d9b0beb-88d4-45d7-9924-22bd3aa9c1ca</fullName>
    </submittedName>
</protein>
<organism evidence="2 3">
    <name type="scientific">Sclerotinia trifoliorum</name>
    <dbReference type="NCBI Taxonomy" id="28548"/>
    <lineage>
        <taxon>Eukaryota</taxon>
        <taxon>Fungi</taxon>
        <taxon>Dikarya</taxon>
        <taxon>Ascomycota</taxon>
        <taxon>Pezizomycotina</taxon>
        <taxon>Leotiomycetes</taxon>
        <taxon>Helotiales</taxon>
        <taxon>Sclerotiniaceae</taxon>
        <taxon>Sclerotinia</taxon>
    </lineage>
</organism>
<accession>A0A8H2VLX8</accession>
<dbReference type="EMBL" id="CAJHIA010000002">
    <property type="protein sequence ID" value="CAD6439779.1"/>
    <property type="molecule type" value="Genomic_DNA"/>
</dbReference>
<evidence type="ECO:0000313" key="3">
    <source>
        <dbReference type="Proteomes" id="UP000624404"/>
    </source>
</evidence>
<reference evidence="2" key="1">
    <citation type="submission" date="2020-10" db="EMBL/GenBank/DDBJ databases">
        <authorList>
            <person name="Kusch S."/>
        </authorList>
    </citation>
    <scope>NUCLEOTIDE SEQUENCE</scope>
    <source>
        <strain evidence="2">SwB9</strain>
    </source>
</reference>
<comment type="caution">
    <text evidence="2">The sequence shown here is derived from an EMBL/GenBank/DDBJ whole genome shotgun (WGS) entry which is preliminary data.</text>
</comment>
<keyword evidence="3" id="KW-1185">Reference proteome</keyword>
<dbReference type="Proteomes" id="UP000624404">
    <property type="component" value="Unassembled WGS sequence"/>
</dbReference>